<dbReference type="EMBL" id="CP015519">
    <property type="protein sequence ID" value="APG28815.1"/>
    <property type="molecule type" value="Genomic_DNA"/>
</dbReference>
<evidence type="ECO:0000313" key="4">
    <source>
        <dbReference type="EMBL" id="APG28815.1"/>
    </source>
</evidence>
<dbReference type="EC" id="3.1.4.58" evidence="2"/>
<dbReference type="SUPFAM" id="SSF55144">
    <property type="entry name" value="LigT-like"/>
    <property type="match status" value="1"/>
</dbReference>
<dbReference type="Gene3D" id="3.90.1140.10">
    <property type="entry name" value="Cyclic phosphodiesterase"/>
    <property type="match status" value="1"/>
</dbReference>
<dbReference type="STRING" id="1842532.A7E78_13850"/>
<keyword evidence="1 2" id="KW-0378">Hydrolase</keyword>
<dbReference type="OrthoDB" id="9793819at2"/>
<feature type="domain" description="Phosphoesterase HXTX" evidence="3">
    <location>
        <begin position="22"/>
        <end position="97"/>
    </location>
</feature>
<dbReference type="GO" id="GO:0016874">
    <property type="term" value="F:ligase activity"/>
    <property type="evidence" value="ECO:0007669"/>
    <property type="project" value="UniProtKB-KW"/>
</dbReference>
<comment type="catalytic activity">
    <reaction evidence="2">
        <text>a 3'-end 2',3'-cyclophospho-ribonucleotide-RNA + H2O = a 3'-end 2'-phospho-ribonucleotide-RNA + H(+)</text>
        <dbReference type="Rhea" id="RHEA:11828"/>
        <dbReference type="Rhea" id="RHEA-COMP:10464"/>
        <dbReference type="Rhea" id="RHEA-COMP:17353"/>
        <dbReference type="ChEBI" id="CHEBI:15377"/>
        <dbReference type="ChEBI" id="CHEBI:15378"/>
        <dbReference type="ChEBI" id="CHEBI:83064"/>
        <dbReference type="ChEBI" id="CHEBI:173113"/>
        <dbReference type="EC" id="3.1.4.58"/>
    </reaction>
</comment>
<dbReference type="InterPro" id="IPR014051">
    <property type="entry name" value="Phosphoesterase_HXTX"/>
</dbReference>
<keyword evidence="4" id="KW-0436">Ligase</keyword>
<feature type="short sequence motif" description="HXTX 2" evidence="2">
    <location>
        <begin position="132"/>
        <end position="135"/>
    </location>
</feature>
<dbReference type="KEGG" id="pef:A7E78_13850"/>
<keyword evidence="5" id="KW-1185">Reference proteome</keyword>
<dbReference type="PANTHER" id="PTHR35561">
    <property type="entry name" value="RNA 2',3'-CYCLIC PHOSPHODIESTERASE"/>
    <property type="match status" value="1"/>
</dbReference>
<accession>A0A1L3GSE2</accession>
<feature type="short sequence motif" description="HXTX 1" evidence="2">
    <location>
        <begin position="46"/>
        <end position="49"/>
    </location>
</feature>
<comment type="function">
    <text evidence="2">Hydrolyzes RNA 2',3'-cyclic phosphodiester to an RNA 2'-phosphomonoester.</text>
</comment>
<sequence length="192" mass="20959">MPALTKVRAFVAMPLPEASLRIIGKLQQELAKDLPGVRWVKPETIHLTLAFLGDIAEDSLERLGSSMLSIGDLQPPVTATFSGVGAFPSRSRPRVVWLGIDGGRTLTQIHEALATELRTLQLPVDDRPFVPHLTLGRSRKSHPGAGRILESFSDRDCGSAQLDQLVLYESRLGPRGALHLPRHRVSLTGVQP</sequence>
<evidence type="ECO:0000259" key="3">
    <source>
        <dbReference type="Pfam" id="PF02834"/>
    </source>
</evidence>
<dbReference type="HAMAP" id="MF_01940">
    <property type="entry name" value="RNA_CPDase"/>
    <property type="match status" value="1"/>
</dbReference>
<dbReference type="GO" id="GO:0004113">
    <property type="term" value="F:2',3'-cyclic-nucleotide 3'-phosphodiesterase activity"/>
    <property type="evidence" value="ECO:0007669"/>
    <property type="project" value="InterPro"/>
</dbReference>
<dbReference type="InterPro" id="IPR009097">
    <property type="entry name" value="Cyclic_Pdiesterase"/>
</dbReference>
<dbReference type="PANTHER" id="PTHR35561:SF1">
    <property type="entry name" value="RNA 2',3'-CYCLIC PHOSPHODIESTERASE"/>
    <property type="match status" value="1"/>
</dbReference>
<proteinExistence type="inferred from homology"/>
<feature type="active site" description="Proton donor" evidence="2">
    <location>
        <position position="46"/>
    </location>
</feature>
<dbReference type="GO" id="GO:0008664">
    <property type="term" value="F:RNA 2',3'-cyclic 3'-phosphodiesterase activity"/>
    <property type="evidence" value="ECO:0007669"/>
    <property type="project" value="UniProtKB-EC"/>
</dbReference>
<dbReference type="AlphaFoldDB" id="A0A1L3GSE2"/>
<dbReference type="NCBIfam" id="TIGR02258">
    <property type="entry name" value="2_5_ligase"/>
    <property type="match status" value="1"/>
</dbReference>
<comment type="similarity">
    <text evidence="2">Belongs to the 2H phosphoesterase superfamily. ThpR family.</text>
</comment>
<dbReference type="InterPro" id="IPR004175">
    <property type="entry name" value="RNA_CPDase"/>
</dbReference>
<evidence type="ECO:0000256" key="1">
    <source>
        <dbReference type="ARBA" id="ARBA00022801"/>
    </source>
</evidence>
<gene>
    <name evidence="4" type="ORF">A7E78_13850</name>
</gene>
<feature type="domain" description="Phosphoesterase HXTX" evidence="3">
    <location>
        <begin position="103"/>
        <end position="176"/>
    </location>
</feature>
<feature type="active site" description="Proton acceptor" evidence="2">
    <location>
        <position position="132"/>
    </location>
</feature>
<name>A0A1L3GSE2_9BACT</name>
<organism evidence="4 5">
    <name type="scientific">Syntrophotalea acetylenivorans</name>
    <dbReference type="NCBI Taxonomy" id="1842532"/>
    <lineage>
        <taxon>Bacteria</taxon>
        <taxon>Pseudomonadati</taxon>
        <taxon>Thermodesulfobacteriota</taxon>
        <taxon>Desulfuromonadia</taxon>
        <taxon>Desulfuromonadales</taxon>
        <taxon>Syntrophotaleaceae</taxon>
        <taxon>Syntrophotalea</taxon>
    </lineage>
</organism>
<dbReference type="RefSeq" id="WP_072284839.1">
    <property type="nucleotide sequence ID" value="NZ_CP015519.1"/>
</dbReference>
<dbReference type="Pfam" id="PF02834">
    <property type="entry name" value="LigT_PEase"/>
    <property type="match status" value="2"/>
</dbReference>
<protein>
    <recommendedName>
        <fullName evidence="2">RNA 2',3'-cyclic phosphodiesterase</fullName>
        <shortName evidence="2">RNA 2',3'-CPDase</shortName>
        <ecNumber evidence="2">3.1.4.58</ecNumber>
    </recommendedName>
</protein>
<reference evidence="4 5" key="1">
    <citation type="journal article" date="2017" name="Genome Announc.">
        <title>Complete Genome Sequences of Two Acetylene-Fermenting Pelobacter acetylenicus Strains.</title>
        <authorList>
            <person name="Sutton J.M."/>
            <person name="Baesman S.M."/>
            <person name="Fierst J.L."/>
            <person name="Poret-Peterson A.T."/>
            <person name="Oremland R.S."/>
            <person name="Dunlap D.S."/>
            <person name="Akob D.M."/>
        </authorList>
    </citation>
    <scope>NUCLEOTIDE SEQUENCE [LARGE SCALE GENOMIC DNA]</scope>
    <source>
        <strain evidence="4 5">SFB93</strain>
    </source>
</reference>
<evidence type="ECO:0000313" key="5">
    <source>
        <dbReference type="Proteomes" id="UP000182517"/>
    </source>
</evidence>
<dbReference type="Proteomes" id="UP000182517">
    <property type="component" value="Chromosome"/>
</dbReference>
<evidence type="ECO:0000256" key="2">
    <source>
        <dbReference type="HAMAP-Rule" id="MF_01940"/>
    </source>
</evidence>